<reference evidence="2 3" key="1">
    <citation type="submission" date="2016-03" db="EMBL/GenBank/DDBJ databases">
        <authorList>
            <person name="Ploux O."/>
        </authorList>
    </citation>
    <scope>NUCLEOTIDE SEQUENCE [LARGE SCALE GENOMIC DNA]</scope>
    <source>
        <strain evidence="2 3">R-45363</strain>
    </source>
</reference>
<dbReference type="PANTHER" id="PTHR46401:SF2">
    <property type="entry name" value="GLYCOSYLTRANSFERASE WBBK-RELATED"/>
    <property type="match status" value="1"/>
</dbReference>
<dbReference type="NCBIfam" id="TIGR03087">
    <property type="entry name" value="stp1"/>
    <property type="match status" value="1"/>
</dbReference>
<dbReference type="OrthoDB" id="9807209at2"/>
<gene>
    <name evidence="2" type="ORF">A1332_20515</name>
</gene>
<dbReference type="Proteomes" id="UP000078090">
    <property type="component" value="Unassembled WGS sequence"/>
</dbReference>
<organism evidence="2 3">
    <name type="scientific">Methylomonas methanica</name>
    <dbReference type="NCBI Taxonomy" id="421"/>
    <lineage>
        <taxon>Bacteria</taxon>
        <taxon>Pseudomonadati</taxon>
        <taxon>Pseudomonadota</taxon>
        <taxon>Gammaproteobacteria</taxon>
        <taxon>Methylococcales</taxon>
        <taxon>Methylococcaceae</taxon>
        <taxon>Methylomonas</taxon>
    </lineage>
</organism>
<dbReference type="InterPro" id="IPR017521">
    <property type="entry name" value="Sugar_tfrase_PEP-CTERM_Stp1"/>
</dbReference>
<name>A0A177LZT4_METMH</name>
<proteinExistence type="predicted"/>
<dbReference type="GO" id="GO:0009103">
    <property type="term" value="P:lipopolysaccharide biosynthetic process"/>
    <property type="evidence" value="ECO:0007669"/>
    <property type="project" value="TreeGrafter"/>
</dbReference>
<accession>A0A177LZT4</accession>
<evidence type="ECO:0000313" key="3">
    <source>
        <dbReference type="Proteomes" id="UP000078090"/>
    </source>
</evidence>
<dbReference type="Gene3D" id="3.40.50.2000">
    <property type="entry name" value="Glycogen Phosphorylase B"/>
    <property type="match status" value="2"/>
</dbReference>
<comment type="caution">
    <text evidence="2">The sequence shown here is derived from an EMBL/GenBank/DDBJ whole genome shotgun (WGS) entry which is preliminary data.</text>
</comment>
<dbReference type="PANTHER" id="PTHR46401">
    <property type="entry name" value="GLYCOSYLTRANSFERASE WBBK-RELATED"/>
    <property type="match status" value="1"/>
</dbReference>
<dbReference type="AlphaFoldDB" id="A0A177LZT4"/>
<dbReference type="EMBL" id="LUUG01000109">
    <property type="protein sequence ID" value="OAH98379.1"/>
    <property type="molecule type" value="Genomic_DNA"/>
</dbReference>
<dbReference type="RefSeq" id="WP_064010247.1">
    <property type="nucleotide sequence ID" value="NZ_LUUG01000109.1"/>
</dbReference>
<evidence type="ECO:0000256" key="1">
    <source>
        <dbReference type="ARBA" id="ARBA00022679"/>
    </source>
</evidence>
<evidence type="ECO:0000313" key="2">
    <source>
        <dbReference type="EMBL" id="OAH98379.1"/>
    </source>
</evidence>
<dbReference type="SUPFAM" id="SSF53756">
    <property type="entry name" value="UDP-Glycosyltransferase/glycogen phosphorylase"/>
    <property type="match status" value="1"/>
</dbReference>
<sequence length="401" mass="45032">MAKPKLLYLVHRIPYPPNKGDKIRSFHFLQALAAEYQIFLGTFIDDPDDKQHIDVLKSFCADTCCIELNPKIGKIKSLTGFLSGEALSLPYYRNRELQEWVDKTISEQGIERVMIFSSPMAQYVDKYTNLHCVADFVDVDSDKWRQYAQSKDWPASWIYQREAEKLLAYEQCIAARADATIFVSEQEAGLFKTLAPVSAVKISFVNNGVDTDRFYPDLSYETPFPAKQRTVVFTGAMDYWANVDAVKWFAEQVFPVIKSRLPGVHFYIVGSKPAKEVLQLAENEPAVIVTGRVDDVRPYVAHADVVVAPLRIARGIQNKVLEAMAMAKPIVATSAAMEGIPGGTDLQVAIADAPEDFASQVLQFLEQPVESANVNRRYVESDFSWEQNGQRLCRLLAGETA</sequence>
<dbReference type="GO" id="GO:0016757">
    <property type="term" value="F:glycosyltransferase activity"/>
    <property type="evidence" value="ECO:0007669"/>
    <property type="project" value="TreeGrafter"/>
</dbReference>
<dbReference type="Pfam" id="PF13692">
    <property type="entry name" value="Glyco_trans_1_4"/>
    <property type="match status" value="1"/>
</dbReference>
<dbReference type="CDD" id="cd03801">
    <property type="entry name" value="GT4_PimA-like"/>
    <property type="match status" value="1"/>
</dbReference>
<keyword evidence="1 2" id="KW-0808">Transferase</keyword>
<protein>
    <submittedName>
        <fullName evidence="2">Sugar transferase</fullName>
    </submittedName>
</protein>